<dbReference type="PANTHER" id="PTHR10788:SF14">
    <property type="entry name" value="ALPHA,ALPHA-TREHALOSE-PHOSPHATE SYNTHASE [UDP-FORMING] 9-RELATED"/>
    <property type="match status" value="1"/>
</dbReference>
<comment type="caution">
    <text evidence="6">The sequence shown here is derived from an EMBL/GenBank/DDBJ whole genome shotgun (WGS) entry which is preliminary data.</text>
</comment>
<dbReference type="GO" id="GO:0005992">
    <property type="term" value="P:trehalose biosynthetic process"/>
    <property type="evidence" value="ECO:0007669"/>
    <property type="project" value="InterPro"/>
</dbReference>
<dbReference type="InterPro" id="IPR036412">
    <property type="entry name" value="HAD-like_sf"/>
</dbReference>
<keyword evidence="7" id="KW-1185">Reference proteome</keyword>
<comment type="similarity">
    <text evidence="1">In the N-terminal section; belongs to the glycosyltransferase 20 family.</text>
</comment>
<sequence length="961" mass="107122">MNLSLGSPKKPPNSSCSGFLVDVDANQRRGSLPLCPSYPPVDVDRREKPSVARFKLAKFSAPVLLLQVGEITQLMLRCFVCSPAAASYLCFELLGSLDSRKSLQFSEAMVLKSYSNLLGLASGDTSEFSHRAAKIPRMSPADAEAGHERIILAAHYLPLISERDPATGKWSFTMDEDALLLQMRDGFPAEAEVLYVGCLNAIVDPSERDEVAQELDVEYGCVPVWLEPGIQHKFYHGFCKQYLWPLFHCMFPWSPTLDKLHDADLYQAYVAANNAFAKAIKSSIRAGHDTVWVHDYHLMLVPTLLRKHMGLAKVGFFLHSPFPSSEIYRTLPVREAILRGLLNADVVGFHTFDYARHFLSCCNRLLGLDYELKRGHIVFDYYGRKVTVKILPVGIHMGRLKSLLALPDTREKIKEIKEKYKGKMLILGVDDKDILKGISQKLLGLEQFLKDPQHLRTEVVLVQIANPPRGVGKEVQKARDEVASIAERINLAYGAALGYLPVVLIDKSMPSHEKVAYYAAADCCIVNAFGDGMNLVPYEYTVCRQDSGENDEEETKSTRTSTLIISEFMGCSPSLNGAIRVNPWSIEQVSAALERAARLSLHEKALQHEKHYRYIRSHDVVYWVGSFAQDLQRAWRENCDKKCWHTGLGVELKVIAVPLDFGILDVNGVVSCYKRTHKRLFFLDYDGTIMPKSCVMRAPSEEIISVLNRLCADPENTLFIVSGRGQDTLSEWFSPIDSLGIAAEHGYFLRWSKSSEWESGAALGNFDWKEIVEPIMRSFTEATDGSYVESKKTGLVWHYHDADSSFGSWQARNLAVQLENVLAKEPVVVQKGDGIVEAKPQGIHKGLAVQKVISTLASNGNPPDFILSIGDGRSDEDMFESIEAMASSPLLPAKPQVFLCTVGLKPTKAKYYVEEAVGVAPLLQVLATALAEEEKKKPLPNKFHLKEEQDLGESDDLVSSS</sequence>
<evidence type="ECO:0000256" key="1">
    <source>
        <dbReference type="ARBA" id="ARBA00005409"/>
    </source>
</evidence>
<keyword evidence="4" id="KW-0808">Transferase</keyword>
<dbReference type="GO" id="GO:0005829">
    <property type="term" value="C:cytosol"/>
    <property type="evidence" value="ECO:0007669"/>
    <property type="project" value="TreeGrafter"/>
</dbReference>
<organism evidence="6 7">
    <name type="scientific">Colocasia esculenta</name>
    <name type="common">Wild taro</name>
    <name type="synonym">Arum esculentum</name>
    <dbReference type="NCBI Taxonomy" id="4460"/>
    <lineage>
        <taxon>Eukaryota</taxon>
        <taxon>Viridiplantae</taxon>
        <taxon>Streptophyta</taxon>
        <taxon>Embryophyta</taxon>
        <taxon>Tracheophyta</taxon>
        <taxon>Spermatophyta</taxon>
        <taxon>Magnoliopsida</taxon>
        <taxon>Liliopsida</taxon>
        <taxon>Araceae</taxon>
        <taxon>Aroideae</taxon>
        <taxon>Colocasieae</taxon>
        <taxon>Colocasia</taxon>
    </lineage>
</organism>
<feature type="compositionally biased region" description="Acidic residues" evidence="5">
    <location>
        <begin position="950"/>
        <end position="961"/>
    </location>
</feature>
<dbReference type="FunFam" id="3.40.50.1000:FF:000052">
    <property type="entry name" value="Alpha,alpha-trehalose-phosphate synthase [UDP-forming] 6"/>
    <property type="match status" value="1"/>
</dbReference>
<dbReference type="Gene3D" id="3.30.70.1020">
    <property type="entry name" value="Trehalose-6-phosphate phosphatase related protein, domain 2"/>
    <property type="match status" value="1"/>
</dbReference>
<reference evidence="6" key="1">
    <citation type="submission" date="2017-07" db="EMBL/GenBank/DDBJ databases">
        <title>Taro Niue Genome Assembly and Annotation.</title>
        <authorList>
            <person name="Atibalentja N."/>
            <person name="Keating K."/>
            <person name="Fields C.J."/>
        </authorList>
    </citation>
    <scope>NUCLEOTIDE SEQUENCE</scope>
    <source>
        <strain evidence="6">Niue_2</strain>
        <tissue evidence="6">Leaf</tissue>
    </source>
</reference>
<evidence type="ECO:0000256" key="4">
    <source>
        <dbReference type="ARBA" id="ARBA00022679"/>
    </source>
</evidence>
<dbReference type="Pfam" id="PF02358">
    <property type="entry name" value="Trehalose_PPase"/>
    <property type="match status" value="1"/>
</dbReference>
<dbReference type="CDD" id="cd01627">
    <property type="entry name" value="HAD_TPP"/>
    <property type="match status" value="1"/>
</dbReference>
<comment type="similarity">
    <text evidence="2">In the C-terminal section; belongs to the trehalose phosphatase family.</text>
</comment>
<name>A0A843UQV4_COLES</name>
<evidence type="ECO:0008006" key="8">
    <source>
        <dbReference type="Google" id="ProtNLM"/>
    </source>
</evidence>
<evidence type="ECO:0000256" key="5">
    <source>
        <dbReference type="SAM" id="MobiDB-lite"/>
    </source>
</evidence>
<gene>
    <name evidence="6" type="ORF">Taro_018385</name>
</gene>
<dbReference type="InterPro" id="IPR023214">
    <property type="entry name" value="HAD_sf"/>
</dbReference>
<dbReference type="Gene3D" id="3.40.50.2000">
    <property type="entry name" value="Glycogen Phosphorylase B"/>
    <property type="match status" value="2"/>
</dbReference>
<dbReference type="CDD" id="cd03788">
    <property type="entry name" value="GT20_TPS"/>
    <property type="match status" value="1"/>
</dbReference>
<dbReference type="Gene3D" id="3.40.50.1000">
    <property type="entry name" value="HAD superfamily/HAD-like"/>
    <property type="match status" value="1"/>
</dbReference>
<feature type="region of interest" description="Disordered" evidence="5">
    <location>
        <begin position="937"/>
        <end position="961"/>
    </location>
</feature>
<proteinExistence type="inferred from homology"/>
<dbReference type="InterPro" id="IPR003337">
    <property type="entry name" value="Trehalose_PPase"/>
</dbReference>
<dbReference type="EMBL" id="NMUH01000855">
    <property type="protein sequence ID" value="MQL85858.1"/>
    <property type="molecule type" value="Genomic_DNA"/>
</dbReference>
<dbReference type="SUPFAM" id="SSF56784">
    <property type="entry name" value="HAD-like"/>
    <property type="match status" value="1"/>
</dbReference>
<dbReference type="FunFam" id="3.40.50.2000:FF:000079">
    <property type="entry name" value="Trehalose-6-phosphate synthase 8"/>
    <property type="match status" value="1"/>
</dbReference>
<dbReference type="InterPro" id="IPR001830">
    <property type="entry name" value="Glyco_trans_20"/>
</dbReference>
<keyword evidence="3" id="KW-0328">Glycosyltransferase</keyword>
<dbReference type="GO" id="GO:0016757">
    <property type="term" value="F:glycosyltransferase activity"/>
    <property type="evidence" value="ECO:0007669"/>
    <property type="project" value="UniProtKB-KW"/>
</dbReference>
<dbReference type="NCBIfam" id="TIGR01484">
    <property type="entry name" value="HAD-SF-IIB"/>
    <property type="match status" value="1"/>
</dbReference>
<protein>
    <recommendedName>
        <fullName evidence="8">Trehalose-phosphatase</fullName>
    </recommendedName>
</protein>
<evidence type="ECO:0000256" key="3">
    <source>
        <dbReference type="ARBA" id="ARBA00022676"/>
    </source>
</evidence>
<dbReference type="FunFam" id="3.40.50.2000:FF:000010">
    <property type="entry name" value="Alpha,alpha-trehalose-phosphate synthase"/>
    <property type="match status" value="1"/>
</dbReference>
<dbReference type="GO" id="GO:0004805">
    <property type="term" value="F:trehalose-phosphatase activity"/>
    <property type="evidence" value="ECO:0007669"/>
    <property type="project" value="TreeGrafter"/>
</dbReference>
<dbReference type="Pfam" id="PF00982">
    <property type="entry name" value="Glyco_transf_20"/>
    <property type="match status" value="1"/>
</dbReference>
<accession>A0A843UQV4</accession>
<dbReference type="Proteomes" id="UP000652761">
    <property type="component" value="Unassembled WGS sequence"/>
</dbReference>
<evidence type="ECO:0000313" key="6">
    <source>
        <dbReference type="EMBL" id="MQL85858.1"/>
    </source>
</evidence>
<dbReference type="InterPro" id="IPR006379">
    <property type="entry name" value="HAD-SF_hydro_IIB"/>
</dbReference>
<dbReference type="AlphaFoldDB" id="A0A843UQV4"/>
<dbReference type="OrthoDB" id="755951at2759"/>
<dbReference type="NCBIfam" id="TIGR00685">
    <property type="entry name" value="T6PP"/>
    <property type="match status" value="1"/>
</dbReference>
<dbReference type="FunFam" id="3.40.50.1000:FF:000054">
    <property type="entry name" value="alpha,alpha-trehalose-phosphate synthase [UDP-forming] 6"/>
    <property type="match status" value="1"/>
</dbReference>
<evidence type="ECO:0000256" key="2">
    <source>
        <dbReference type="ARBA" id="ARBA00006330"/>
    </source>
</evidence>
<dbReference type="SUPFAM" id="SSF53756">
    <property type="entry name" value="UDP-Glycosyltransferase/glycogen phosphorylase"/>
    <property type="match status" value="1"/>
</dbReference>
<dbReference type="PANTHER" id="PTHR10788">
    <property type="entry name" value="TREHALOSE-6-PHOSPHATE SYNTHASE"/>
    <property type="match status" value="1"/>
</dbReference>
<evidence type="ECO:0000313" key="7">
    <source>
        <dbReference type="Proteomes" id="UP000652761"/>
    </source>
</evidence>